<organism evidence="2">
    <name type="scientific">uncultured Nocardioidaceae bacterium</name>
    <dbReference type="NCBI Taxonomy" id="253824"/>
    <lineage>
        <taxon>Bacteria</taxon>
        <taxon>Bacillati</taxon>
        <taxon>Actinomycetota</taxon>
        <taxon>Actinomycetes</taxon>
        <taxon>Propionibacteriales</taxon>
        <taxon>Nocardioidaceae</taxon>
        <taxon>environmental samples</taxon>
    </lineage>
</organism>
<dbReference type="EMBL" id="CADCUJ010000090">
    <property type="protein sequence ID" value="CAA9359868.1"/>
    <property type="molecule type" value="Genomic_DNA"/>
</dbReference>
<sequence length="46" mass="5127">MLARRRKHEPQASSEVEGLIRVIPDAGAPAPVPRWDKSRRPPRNGA</sequence>
<evidence type="ECO:0000256" key="1">
    <source>
        <dbReference type="SAM" id="MobiDB-lite"/>
    </source>
</evidence>
<name>A0A6J4MJD8_9ACTN</name>
<evidence type="ECO:0000313" key="2">
    <source>
        <dbReference type="EMBL" id="CAA9359868.1"/>
    </source>
</evidence>
<accession>A0A6J4MJD8</accession>
<reference evidence="2" key="1">
    <citation type="submission" date="2020-02" db="EMBL/GenBank/DDBJ databases">
        <authorList>
            <person name="Meier V. D."/>
        </authorList>
    </citation>
    <scope>NUCLEOTIDE SEQUENCE</scope>
    <source>
        <strain evidence="2">AVDCRST_MAG72</strain>
    </source>
</reference>
<proteinExistence type="predicted"/>
<dbReference type="AlphaFoldDB" id="A0A6J4MJD8"/>
<feature type="region of interest" description="Disordered" evidence="1">
    <location>
        <begin position="1"/>
        <end position="46"/>
    </location>
</feature>
<protein>
    <submittedName>
        <fullName evidence="2">Uncharacterized protein</fullName>
    </submittedName>
</protein>
<gene>
    <name evidence="2" type="ORF">AVDCRST_MAG72-2062</name>
</gene>